<evidence type="ECO:0000313" key="3">
    <source>
        <dbReference type="Proteomes" id="UP001150925"/>
    </source>
</evidence>
<feature type="compositionally biased region" description="Polar residues" evidence="1">
    <location>
        <begin position="205"/>
        <end position="216"/>
    </location>
</feature>
<dbReference type="OrthoDB" id="5599052at2759"/>
<feature type="compositionally biased region" description="Polar residues" evidence="1">
    <location>
        <begin position="171"/>
        <end position="187"/>
    </location>
</feature>
<feature type="region of interest" description="Disordered" evidence="1">
    <location>
        <begin position="159"/>
        <end position="222"/>
    </location>
</feature>
<protein>
    <submittedName>
        <fullName evidence="2">Uncharacterized protein</fullName>
    </submittedName>
</protein>
<gene>
    <name evidence="2" type="ORF">IWQ62_001635</name>
</gene>
<feature type="region of interest" description="Disordered" evidence="1">
    <location>
        <begin position="1"/>
        <end position="33"/>
    </location>
</feature>
<keyword evidence="3" id="KW-1185">Reference proteome</keyword>
<evidence type="ECO:0000256" key="1">
    <source>
        <dbReference type="SAM" id="MobiDB-lite"/>
    </source>
</evidence>
<evidence type="ECO:0000313" key="2">
    <source>
        <dbReference type="EMBL" id="KAJ1967791.1"/>
    </source>
</evidence>
<feature type="region of interest" description="Disordered" evidence="1">
    <location>
        <begin position="52"/>
        <end position="72"/>
    </location>
</feature>
<name>A0A9W8AXH9_9FUNG</name>
<comment type="caution">
    <text evidence="2">The sequence shown here is derived from an EMBL/GenBank/DDBJ whole genome shotgun (WGS) entry which is preliminary data.</text>
</comment>
<dbReference type="EMBL" id="JANBPY010000281">
    <property type="protein sequence ID" value="KAJ1967791.1"/>
    <property type="molecule type" value="Genomic_DNA"/>
</dbReference>
<reference evidence="2" key="1">
    <citation type="submission" date="2022-07" db="EMBL/GenBank/DDBJ databases">
        <title>Phylogenomic reconstructions and comparative analyses of Kickxellomycotina fungi.</title>
        <authorList>
            <person name="Reynolds N.K."/>
            <person name="Stajich J.E."/>
            <person name="Barry K."/>
            <person name="Grigoriev I.V."/>
            <person name="Crous P."/>
            <person name="Smith M.E."/>
        </authorList>
    </citation>
    <scope>NUCLEOTIDE SEQUENCE</scope>
    <source>
        <strain evidence="2">RSA 1196</strain>
    </source>
</reference>
<organism evidence="2 3">
    <name type="scientific">Dispira parvispora</name>
    <dbReference type="NCBI Taxonomy" id="1520584"/>
    <lineage>
        <taxon>Eukaryota</taxon>
        <taxon>Fungi</taxon>
        <taxon>Fungi incertae sedis</taxon>
        <taxon>Zoopagomycota</taxon>
        <taxon>Kickxellomycotina</taxon>
        <taxon>Dimargaritomycetes</taxon>
        <taxon>Dimargaritales</taxon>
        <taxon>Dimargaritaceae</taxon>
        <taxon>Dispira</taxon>
    </lineage>
</organism>
<dbReference type="AlphaFoldDB" id="A0A9W8AXH9"/>
<sequence length="368" mass="39765">MAGRVSALVDKFSKTPEHQESAVTRRAREVISKRPSKASDLICRFNQLGVSRQGTGELSRSSSAKGRSVSENIGLTLNHLTAPSTSPEPIRPQYQRAVTTDGDSKTPDNIVPSKASTVNDAKAVAVSSCSDGPSDKCSLPQDQLADTAQDLDLSWQANDAPRNDFSEESVDTQPAVTSLDINQSSSDAVVVTSPEKLDQEDAVSPTVSVEASSSASPCRKTSEVISKDPLPEFDTVDSVEAGETIEEDESSLKPSPSSYYQTLSSVNADDADGAVDLEAYIPRTVILPRTPVVLSPKIQERQLRRAPSHLEVDSLEELELPNEVTQTFTPKELALGHVMVDESTMDKDEALLLLKHLQSDLYLPPKHQ</sequence>
<feature type="compositionally biased region" description="Basic and acidic residues" evidence="1">
    <location>
        <begin position="11"/>
        <end position="20"/>
    </location>
</feature>
<accession>A0A9W8AXH9</accession>
<feature type="compositionally biased region" description="Low complexity" evidence="1">
    <location>
        <begin position="59"/>
        <end position="70"/>
    </location>
</feature>
<proteinExistence type="predicted"/>
<dbReference type="Proteomes" id="UP001150925">
    <property type="component" value="Unassembled WGS sequence"/>
</dbReference>